<dbReference type="GO" id="GO:0044281">
    <property type="term" value="P:small molecule metabolic process"/>
    <property type="evidence" value="ECO:0007669"/>
    <property type="project" value="UniProtKB-ARBA"/>
</dbReference>
<keyword evidence="6" id="KW-1185">Reference proteome</keyword>
<dbReference type="OrthoDB" id="25198at2"/>
<keyword evidence="2" id="KW-0479">Metal-binding</keyword>
<dbReference type="PRINTS" id="PR00413">
    <property type="entry name" value="HADHALOGNASE"/>
</dbReference>
<evidence type="ECO:0000256" key="1">
    <source>
        <dbReference type="ARBA" id="ARBA00001946"/>
    </source>
</evidence>
<dbReference type="EMBL" id="CP041356">
    <property type="protein sequence ID" value="QDK71035.1"/>
    <property type="molecule type" value="Genomic_DNA"/>
</dbReference>
<dbReference type="PANTHER" id="PTHR46470:SF2">
    <property type="entry name" value="GLYCERALDEHYDE 3-PHOSPHATE PHOSPHATASE"/>
    <property type="match status" value="1"/>
</dbReference>
<evidence type="ECO:0000313" key="6">
    <source>
        <dbReference type="Proteomes" id="UP000315128"/>
    </source>
</evidence>
<dbReference type="InterPro" id="IPR051400">
    <property type="entry name" value="HAD-like_hydrolase"/>
</dbReference>
<dbReference type="Gene3D" id="3.40.50.1000">
    <property type="entry name" value="HAD superfamily/HAD-like"/>
    <property type="match status" value="1"/>
</dbReference>
<dbReference type="Gene3D" id="1.10.150.520">
    <property type="match status" value="1"/>
</dbReference>
<dbReference type="GO" id="GO:0016791">
    <property type="term" value="F:phosphatase activity"/>
    <property type="evidence" value="ECO:0007669"/>
    <property type="project" value="TreeGrafter"/>
</dbReference>
<dbReference type="InterPro" id="IPR023214">
    <property type="entry name" value="HAD_sf"/>
</dbReference>
<accession>A0A514Z8X1</accession>
<dbReference type="NCBIfam" id="TIGR01549">
    <property type="entry name" value="HAD-SF-IA-v1"/>
    <property type="match status" value="1"/>
</dbReference>
<reference evidence="5 6" key="1">
    <citation type="submission" date="2019-07" db="EMBL/GenBank/DDBJ databases">
        <title>Genome sequencing of KACC 19320.</title>
        <authorList>
            <person name="Heo J."/>
            <person name="Kim S.-J."/>
            <person name="Kim J.-S."/>
            <person name="Hong S.-B."/>
            <person name="Kwon S.-W."/>
        </authorList>
    </citation>
    <scope>NUCLEOTIDE SEQUENCE [LARGE SCALE GENOMIC DNA]</scope>
    <source>
        <strain evidence="5 6">KACC 19320</strain>
    </source>
</reference>
<dbReference type="InterPro" id="IPR006439">
    <property type="entry name" value="HAD-SF_hydro_IA"/>
</dbReference>
<keyword evidence="4" id="KW-0460">Magnesium</keyword>
<dbReference type="InterPro" id="IPR036412">
    <property type="entry name" value="HAD-like_sf"/>
</dbReference>
<dbReference type="PANTHER" id="PTHR46470">
    <property type="entry name" value="N-ACYLNEURAMINATE-9-PHOSPHATASE"/>
    <property type="match status" value="1"/>
</dbReference>
<keyword evidence="3 5" id="KW-0378">Hydrolase</keyword>
<sequence length="213" mass="24589">MTKFKNIKWLFFDLGSTLVNEEKAQEARIRESVKLLAEQDISMTEQQFFQEMCNASKRYESQYFTVMKNLGSDKIAPYPHQFEQLYAETLPLLDKLRQYYKIGIIANQSLTGAELLKKWQLQDKVDFIHSSADLGIAKPNLEIFKIALKSSDCEPENACMIGDRLDNDIFPAKQLGMKTIWVKQGFGAYQVPILKAYEPDLEVESLKELFDLL</sequence>
<gene>
    <name evidence="5" type="ORF">FLP15_07525</name>
</gene>
<proteinExistence type="predicted"/>
<name>A0A514Z8X1_9LACT</name>
<organism evidence="5 6">
    <name type="scientific">Lactococcus protaetiae</name>
    <dbReference type="NCBI Taxonomy" id="2592653"/>
    <lineage>
        <taxon>Bacteria</taxon>
        <taxon>Bacillati</taxon>
        <taxon>Bacillota</taxon>
        <taxon>Bacilli</taxon>
        <taxon>Lactobacillales</taxon>
        <taxon>Streptococcaceae</taxon>
        <taxon>Lactococcus</taxon>
    </lineage>
</organism>
<dbReference type="GO" id="GO:0046872">
    <property type="term" value="F:metal ion binding"/>
    <property type="evidence" value="ECO:0007669"/>
    <property type="project" value="UniProtKB-KW"/>
</dbReference>
<dbReference type="SFLD" id="SFLDS00003">
    <property type="entry name" value="Haloacid_Dehalogenase"/>
    <property type="match status" value="1"/>
</dbReference>
<dbReference type="InterPro" id="IPR041492">
    <property type="entry name" value="HAD_2"/>
</dbReference>
<comment type="cofactor">
    <cofactor evidence="1">
        <name>Mg(2+)</name>
        <dbReference type="ChEBI" id="CHEBI:18420"/>
    </cofactor>
</comment>
<dbReference type="RefSeq" id="WP_142766605.1">
    <property type="nucleotide sequence ID" value="NZ_CP041356.1"/>
</dbReference>
<evidence type="ECO:0000313" key="5">
    <source>
        <dbReference type="EMBL" id="QDK71035.1"/>
    </source>
</evidence>
<evidence type="ECO:0000256" key="4">
    <source>
        <dbReference type="ARBA" id="ARBA00022842"/>
    </source>
</evidence>
<protein>
    <submittedName>
        <fullName evidence="5">HAD family hydrolase</fullName>
    </submittedName>
</protein>
<dbReference type="NCBIfam" id="TIGR01509">
    <property type="entry name" value="HAD-SF-IA-v3"/>
    <property type="match status" value="1"/>
</dbReference>
<dbReference type="SUPFAM" id="SSF56784">
    <property type="entry name" value="HAD-like"/>
    <property type="match status" value="1"/>
</dbReference>
<evidence type="ECO:0000256" key="3">
    <source>
        <dbReference type="ARBA" id="ARBA00022801"/>
    </source>
</evidence>
<dbReference type="SFLD" id="SFLDG01129">
    <property type="entry name" value="C1.5:_HAD__Beta-PGM__Phosphata"/>
    <property type="match status" value="1"/>
</dbReference>
<dbReference type="AlphaFoldDB" id="A0A514Z8X1"/>
<dbReference type="KEGG" id="lack:FLP15_07525"/>
<evidence type="ECO:0000256" key="2">
    <source>
        <dbReference type="ARBA" id="ARBA00022723"/>
    </source>
</evidence>
<dbReference type="Pfam" id="PF13419">
    <property type="entry name" value="HAD_2"/>
    <property type="match status" value="1"/>
</dbReference>
<dbReference type="Proteomes" id="UP000315128">
    <property type="component" value="Chromosome"/>
</dbReference>